<dbReference type="PANTHER" id="PTHR43811">
    <property type="entry name" value="FKBP-TYPE PEPTIDYL-PROLYL CIS-TRANS ISOMERASE FKPA"/>
    <property type="match status" value="1"/>
</dbReference>
<dbReference type="PROSITE" id="PS50059">
    <property type="entry name" value="FKBP_PPIASE"/>
    <property type="match status" value="1"/>
</dbReference>
<evidence type="ECO:0000313" key="9">
    <source>
        <dbReference type="EMBL" id="MVN78414.1"/>
    </source>
</evidence>
<comment type="similarity">
    <text evidence="2">Belongs to the FKBP-type PPIase family.</text>
</comment>
<dbReference type="InterPro" id="IPR001179">
    <property type="entry name" value="PPIase_FKBP_dom"/>
</dbReference>
<feature type="domain" description="PPIase FKBP-type" evidence="8">
    <location>
        <begin position="242"/>
        <end position="331"/>
    </location>
</feature>
<dbReference type="EC" id="5.2.1.8" evidence="3 6"/>
<keyword evidence="10" id="KW-1185">Reference proteome</keyword>
<dbReference type="Gene3D" id="3.10.50.40">
    <property type="match status" value="1"/>
</dbReference>
<organism evidence="9 10">
    <name type="scientific">Hymenobacter ginkgonis</name>
    <dbReference type="NCBI Taxonomy" id="2682976"/>
    <lineage>
        <taxon>Bacteria</taxon>
        <taxon>Pseudomonadati</taxon>
        <taxon>Bacteroidota</taxon>
        <taxon>Cytophagia</taxon>
        <taxon>Cytophagales</taxon>
        <taxon>Hymenobacteraceae</taxon>
        <taxon>Hymenobacter</taxon>
    </lineage>
</organism>
<sequence length="331" mass="35946">MQFSLRPGAARQLVLAASVLSAASFLSSCNKGADFTKTKSGMEYKIFKNVNSKYESREVAGGEDPTYKDRVGKVMSAHIEYRTAGDSVMMKSRERQFGVPVRIPLEALAAKQLGAEPEAFSLLQPGDSGVFRFNADSLYKRNAHQLAPANLKKKGNFIVLTVKAVALQTREVAMAEAMADQQKMMGEQQRQMRAYAEVQDKKDDATLQEYLKKNNLTNAKKTPGGVYYIITQPGTGATAKPGQTVTVQYRGSLLDGKEFDSSAKHGGQPFSFPLGRGQVIPGWDEGVAQLNKGSKATLLIPSSLAYGKQGSPPVIPADSPLRFDVELSDVK</sequence>
<keyword evidence="7" id="KW-0732">Signal</keyword>
<dbReference type="Pfam" id="PF00254">
    <property type="entry name" value="FKBP_C"/>
    <property type="match status" value="1"/>
</dbReference>
<dbReference type="RefSeq" id="WP_157568507.1">
    <property type="nucleotide sequence ID" value="NZ_WQKZ01000005.1"/>
</dbReference>
<evidence type="ECO:0000256" key="4">
    <source>
        <dbReference type="ARBA" id="ARBA00023110"/>
    </source>
</evidence>
<dbReference type="AlphaFoldDB" id="A0A7K1TJ47"/>
<dbReference type="SUPFAM" id="SSF54534">
    <property type="entry name" value="FKBP-like"/>
    <property type="match status" value="1"/>
</dbReference>
<dbReference type="Proteomes" id="UP000441336">
    <property type="component" value="Unassembled WGS sequence"/>
</dbReference>
<evidence type="ECO:0000256" key="2">
    <source>
        <dbReference type="ARBA" id="ARBA00006577"/>
    </source>
</evidence>
<comment type="caution">
    <text evidence="9">The sequence shown here is derived from an EMBL/GenBank/DDBJ whole genome shotgun (WGS) entry which is preliminary data.</text>
</comment>
<feature type="signal peptide" evidence="7">
    <location>
        <begin position="1"/>
        <end position="22"/>
    </location>
</feature>
<accession>A0A7K1TJ47</accession>
<gene>
    <name evidence="9" type="ORF">GO988_18950</name>
</gene>
<evidence type="ECO:0000256" key="3">
    <source>
        <dbReference type="ARBA" id="ARBA00013194"/>
    </source>
</evidence>
<dbReference type="FunFam" id="3.10.50.40:FF:000006">
    <property type="entry name" value="Peptidyl-prolyl cis-trans isomerase"/>
    <property type="match status" value="1"/>
</dbReference>
<dbReference type="EMBL" id="WQKZ01000005">
    <property type="protein sequence ID" value="MVN78414.1"/>
    <property type="molecule type" value="Genomic_DNA"/>
</dbReference>
<dbReference type="PANTHER" id="PTHR43811:SF19">
    <property type="entry name" value="39 KDA FK506-BINDING NUCLEAR PROTEIN"/>
    <property type="match status" value="1"/>
</dbReference>
<keyword evidence="5 6" id="KW-0413">Isomerase</keyword>
<dbReference type="InterPro" id="IPR046357">
    <property type="entry name" value="PPIase_dom_sf"/>
</dbReference>
<evidence type="ECO:0000259" key="8">
    <source>
        <dbReference type="PROSITE" id="PS50059"/>
    </source>
</evidence>
<evidence type="ECO:0000256" key="5">
    <source>
        <dbReference type="ARBA" id="ARBA00023235"/>
    </source>
</evidence>
<feature type="chain" id="PRO_5029571331" description="peptidylprolyl isomerase" evidence="7">
    <location>
        <begin position="23"/>
        <end position="331"/>
    </location>
</feature>
<evidence type="ECO:0000313" key="10">
    <source>
        <dbReference type="Proteomes" id="UP000441336"/>
    </source>
</evidence>
<name>A0A7K1TJ47_9BACT</name>
<protein>
    <recommendedName>
        <fullName evidence="3 6">peptidylprolyl isomerase</fullName>
        <ecNumber evidence="3 6">5.2.1.8</ecNumber>
    </recommendedName>
</protein>
<reference evidence="9 10" key="1">
    <citation type="submission" date="2019-12" db="EMBL/GenBank/DDBJ databases">
        <title>Hymenobacter sp. HMF4947 Genome sequencing and assembly.</title>
        <authorList>
            <person name="Kang H."/>
            <person name="Cha I."/>
            <person name="Kim H."/>
            <person name="Joh K."/>
        </authorList>
    </citation>
    <scope>NUCLEOTIDE SEQUENCE [LARGE SCALE GENOMIC DNA]</scope>
    <source>
        <strain evidence="9 10">HMF4947</strain>
    </source>
</reference>
<comment type="catalytic activity">
    <reaction evidence="1 6">
        <text>[protein]-peptidylproline (omega=180) = [protein]-peptidylproline (omega=0)</text>
        <dbReference type="Rhea" id="RHEA:16237"/>
        <dbReference type="Rhea" id="RHEA-COMP:10747"/>
        <dbReference type="Rhea" id="RHEA-COMP:10748"/>
        <dbReference type="ChEBI" id="CHEBI:83833"/>
        <dbReference type="ChEBI" id="CHEBI:83834"/>
        <dbReference type="EC" id="5.2.1.8"/>
    </reaction>
</comment>
<dbReference type="GO" id="GO:0003755">
    <property type="term" value="F:peptidyl-prolyl cis-trans isomerase activity"/>
    <property type="evidence" value="ECO:0007669"/>
    <property type="project" value="UniProtKB-KW"/>
</dbReference>
<evidence type="ECO:0000256" key="1">
    <source>
        <dbReference type="ARBA" id="ARBA00000971"/>
    </source>
</evidence>
<dbReference type="PROSITE" id="PS51257">
    <property type="entry name" value="PROKAR_LIPOPROTEIN"/>
    <property type="match status" value="1"/>
</dbReference>
<evidence type="ECO:0000256" key="7">
    <source>
        <dbReference type="SAM" id="SignalP"/>
    </source>
</evidence>
<proteinExistence type="inferred from homology"/>
<keyword evidence="4 6" id="KW-0697">Rotamase</keyword>
<evidence type="ECO:0000256" key="6">
    <source>
        <dbReference type="PROSITE-ProRule" id="PRU00277"/>
    </source>
</evidence>